<keyword evidence="3" id="KW-1185">Reference proteome</keyword>
<accession>A0ABS7F698</accession>
<protein>
    <recommendedName>
        <fullName evidence="4">Phasin domain-containing protein</fullName>
    </recommendedName>
</protein>
<comment type="caution">
    <text evidence="2">The sequence shown here is derived from an EMBL/GenBank/DDBJ whole genome shotgun (WGS) entry which is preliminary data.</text>
</comment>
<sequence>MAMERKVEISRAAGRTAEAPPSAANMWEMMAGCAEAARPMLWAVEGARAMLDFNRALLDLGRDVVRRQQDAAIEATLQAFRVSTDAGRAPAEAGFPDFAQLGLEAFDRMIEAMRAANDAAFRVAAGSDAEAGRKAAAS</sequence>
<dbReference type="Proteomes" id="UP001519924">
    <property type="component" value="Unassembled WGS sequence"/>
</dbReference>
<dbReference type="EMBL" id="JAHZUY010000072">
    <property type="protein sequence ID" value="MBW8271142.1"/>
    <property type="molecule type" value="Genomic_DNA"/>
</dbReference>
<evidence type="ECO:0008006" key="4">
    <source>
        <dbReference type="Google" id="ProtNLM"/>
    </source>
</evidence>
<feature type="region of interest" description="Disordered" evidence="1">
    <location>
        <begin position="1"/>
        <end position="20"/>
    </location>
</feature>
<name>A0ABS7F698_9PROT</name>
<evidence type="ECO:0000256" key="1">
    <source>
        <dbReference type="SAM" id="MobiDB-lite"/>
    </source>
</evidence>
<reference evidence="2 3" key="1">
    <citation type="submission" date="2021-08" db="EMBL/GenBank/DDBJ databases">
        <title>Caldovatus sediminis gen. nov., sp. nov., a moderately thermophilic bacterium isolated from a hot spring.</title>
        <authorList>
            <person name="Hu C.-J."/>
            <person name="Li W.-J."/>
            <person name="Xian W.-D."/>
        </authorList>
    </citation>
    <scope>NUCLEOTIDE SEQUENCE [LARGE SCALE GENOMIC DNA]</scope>
    <source>
        <strain evidence="2 3">SYSU G05006</strain>
    </source>
</reference>
<dbReference type="RefSeq" id="WP_220118920.1">
    <property type="nucleotide sequence ID" value="NZ_JAHZUY010000072.1"/>
</dbReference>
<evidence type="ECO:0000313" key="3">
    <source>
        <dbReference type="Proteomes" id="UP001519924"/>
    </source>
</evidence>
<organism evidence="2 3">
    <name type="scientific">Caldovatus aquaticus</name>
    <dbReference type="NCBI Taxonomy" id="2865671"/>
    <lineage>
        <taxon>Bacteria</taxon>
        <taxon>Pseudomonadati</taxon>
        <taxon>Pseudomonadota</taxon>
        <taxon>Alphaproteobacteria</taxon>
        <taxon>Acetobacterales</taxon>
        <taxon>Roseomonadaceae</taxon>
        <taxon>Caldovatus</taxon>
    </lineage>
</organism>
<proteinExistence type="predicted"/>
<evidence type="ECO:0000313" key="2">
    <source>
        <dbReference type="EMBL" id="MBW8271142.1"/>
    </source>
</evidence>
<gene>
    <name evidence="2" type="ORF">K1J50_16810</name>
</gene>